<keyword evidence="2" id="KW-1003">Cell membrane</keyword>
<evidence type="ECO:0000313" key="7">
    <source>
        <dbReference type="EMBL" id="SQA94114.1"/>
    </source>
</evidence>
<dbReference type="PANTHER" id="PTHR42723:SF1">
    <property type="entry name" value="CHLOROPHYLL SYNTHASE, CHLOROPLASTIC"/>
    <property type="match status" value="1"/>
</dbReference>
<dbReference type="Pfam" id="PF01040">
    <property type="entry name" value="UbiA"/>
    <property type="match status" value="1"/>
</dbReference>
<dbReference type="InterPro" id="IPR044878">
    <property type="entry name" value="UbiA_sf"/>
</dbReference>
<dbReference type="EMBL" id="UAVS01000005">
    <property type="protein sequence ID" value="SQA94114.1"/>
    <property type="molecule type" value="Genomic_DNA"/>
</dbReference>
<dbReference type="CDD" id="cd13961">
    <property type="entry name" value="PT_UbiA_DGGGPS"/>
    <property type="match status" value="1"/>
</dbReference>
<feature type="transmembrane region" description="Helical" evidence="6">
    <location>
        <begin position="166"/>
        <end position="185"/>
    </location>
</feature>
<reference evidence="7 8" key="1">
    <citation type="submission" date="2018-06" db="EMBL/GenBank/DDBJ databases">
        <authorList>
            <consortium name="Pathogen Informatics"/>
            <person name="Doyle S."/>
        </authorList>
    </citation>
    <scope>NUCLEOTIDE SEQUENCE [LARGE SCALE GENOMIC DNA]</scope>
    <source>
        <strain evidence="7 8">NCTC11545</strain>
    </source>
</reference>
<accession>A0A2X2SQG9</accession>
<evidence type="ECO:0000256" key="1">
    <source>
        <dbReference type="ARBA" id="ARBA00004141"/>
    </source>
</evidence>
<feature type="transmembrane region" description="Helical" evidence="6">
    <location>
        <begin position="214"/>
        <end position="234"/>
    </location>
</feature>
<feature type="transmembrane region" description="Helical" evidence="6">
    <location>
        <begin position="98"/>
        <end position="126"/>
    </location>
</feature>
<dbReference type="InterPro" id="IPR050475">
    <property type="entry name" value="Prenyltransferase_related"/>
</dbReference>
<evidence type="ECO:0000256" key="3">
    <source>
        <dbReference type="ARBA" id="ARBA00022692"/>
    </source>
</evidence>
<evidence type="ECO:0000256" key="4">
    <source>
        <dbReference type="ARBA" id="ARBA00022989"/>
    </source>
</evidence>
<feature type="transmembrane region" description="Helical" evidence="6">
    <location>
        <begin position="20"/>
        <end position="38"/>
    </location>
</feature>
<dbReference type="GO" id="GO:0016765">
    <property type="term" value="F:transferase activity, transferring alkyl or aryl (other than methyl) groups"/>
    <property type="evidence" value="ECO:0007669"/>
    <property type="project" value="InterPro"/>
</dbReference>
<feature type="transmembrane region" description="Helical" evidence="6">
    <location>
        <begin position="240"/>
        <end position="258"/>
    </location>
</feature>
<keyword evidence="3 6" id="KW-0812">Transmembrane</keyword>
<evidence type="ECO:0000313" key="8">
    <source>
        <dbReference type="Proteomes" id="UP000250169"/>
    </source>
</evidence>
<evidence type="ECO:0000256" key="5">
    <source>
        <dbReference type="ARBA" id="ARBA00023136"/>
    </source>
</evidence>
<comment type="subcellular location">
    <subcellularLocation>
        <location evidence="1">Membrane</location>
        <topology evidence="1">Multi-pass membrane protein</topology>
    </subcellularLocation>
</comment>
<evidence type="ECO:0000256" key="6">
    <source>
        <dbReference type="SAM" id="Phobius"/>
    </source>
</evidence>
<evidence type="ECO:0000256" key="2">
    <source>
        <dbReference type="ARBA" id="ARBA00022475"/>
    </source>
</evidence>
<dbReference type="AlphaFoldDB" id="A0A2X2SQG9"/>
<dbReference type="InterPro" id="IPR000537">
    <property type="entry name" value="UbiA_prenyltransferase"/>
</dbReference>
<gene>
    <name evidence="7" type="ORF">NCTC11545_01498</name>
</gene>
<keyword evidence="4 6" id="KW-1133">Transmembrane helix</keyword>
<dbReference type="PANTHER" id="PTHR42723">
    <property type="entry name" value="CHLOROPHYLL SYNTHASE"/>
    <property type="match status" value="1"/>
</dbReference>
<protein>
    <submittedName>
        <fullName evidence="7">Prenyltransferase</fullName>
    </submittedName>
</protein>
<dbReference type="Proteomes" id="UP000250169">
    <property type="component" value="Unassembled WGS sequence"/>
</dbReference>
<dbReference type="GO" id="GO:0016020">
    <property type="term" value="C:membrane"/>
    <property type="evidence" value="ECO:0007669"/>
    <property type="project" value="UniProtKB-SubCell"/>
</dbReference>
<feature type="transmembrane region" description="Helical" evidence="6">
    <location>
        <begin position="270"/>
        <end position="287"/>
    </location>
</feature>
<feature type="transmembrane region" description="Helical" evidence="6">
    <location>
        <begin position="138"/>
        <end position="160"/>
    </location>
</feature>
<sequence length="288" mass="33166">MRRTTLLKLIGIFSVVRGYNIVIVCLAQYLAAIFVLSHKPWREVIFDDSLLMLVIAGALAIAGGYIINGFYDKEKDLINKPTKTMIDHLVSQNTKLTLYFLLNFLSVIVASYVSFRAVIFFSGYIFTMWLYSHRIKKLLFFGNLTSAVLAIIPFFAIFVYYRNFEAIIFVHALLIFLLILIKEFIKDLQNIKGDLAHNYATIPVVYGESFSRKLITLSVVLCALPIYILLNYFSIGNLTYFLWFMLIYLCIFVCLLWRSKDQKHYALLHNMLKLILVAGIFSVALTVK</sequence>
<organism evidence="7 8">
    <name type="scientific">Capnocytophaga ochracea</name>
    <dbReference type="NCBI Taxonomy" id="1018"/>
    <lineage>
        <taxon>Bacteria</taxon>
        <taxon>Pseudomonadati</taxon>
        <taxon>Bacteroidota</taxon>
        <taxon>Flavobacteriia</taxon>
        <taxon>Flavobacteriales</taxon>
        <taxon>Flavobacteriaceae</taxon>
        <taxon>Capnocytophaga</taxon>
    </lineage>
</organism>
<dbReference type="RefSeq" id="WP_111972747.1">
    <property type="nucleotide sequence ID" value="NZ_UAVS01000005.1"/>
</dbReference>
<dbReference type="Gene3D" id="1.10.357.140">
    <property type="entry name" value="UbiA prenyltransferase"/>
    <property type="match status" value="1"/>
</dbReference>
<keyword evidence="7" id="KW-0808">Transferase</keyword>
<proteinExistence type="predicted"/>
<feature type="transmembrane region" description="Helical" evidence="6">
    <location>
        <begin position="50"/>
        <end position="71"/>
    </location>
</feature>
<name>A0A2X2SQG9_CAPOC</name>
<keyword evidence="5 6" id="KW-0472">Membrane</keyword>